<evidence type="ECO:0000256" key="1">
    <source>
        <dbReference type="PROSITE-ProRule" id="PRU00339"/>
    </source>
</evidence>
<evidence type="ECO:0000313" key="3">
    <source>
        <dbReference type="EMBL" id="ABS61698.1"/>
    </source>
</evidence>
<proteinExistence type="predicted"/>
<dbReference type="STRING" id="402881.Plav_0075"/>
<reference evidence="3 4" key="1">
    <citation type="journal article" date="2011" name="Stand. Genomic Sci.">
        <title>Complete genome sequence of Parvibaculum lavamentivorans type strain (DS-1(T)).</title>
        <authorList>
            <person name="Schleheck D."/>
            <person name="Weiss M."/>
            <person name="Pitluck S."/>
            <person name="Bruce D."/>
            <person name="Land M.L."/>
            <person name="Han S."/>
            <person name="Saunders E."/>
            <person name="Tapia R."/>
            <person name="Detter C."/>
            <person name="Brettin T."/>
            <person name="Han J."/>
            <person name="Woyke T."/>
            <person name="Goodwin L."/>
            <person name="Pennacchio L."/>
            <person name="Nolan M."/>
            <person name="Cook A.M."/>
            <person name="Kjelleberg S."/>
            <person name="Thomas T."/>
        </authorList>
    </citation>
    <scope>NUCLEOTIDE SEQUENCE [LARGE SCALE GENOMIC DNA]</scope>
    <source>
        <strain evidence="4">DS-1 / DSM 13023 / NCIMB 13966</strain>
    </source>
</reference>
<dbReference type="Proteomes" id="UP000006377">
    <property type="component" value="Chromosome"/>
</dbReference>
<dbReference type="SUPFAM" id="SSF48452">
    <property type="entry name" value="TPR-like"/>
    <property type="match status" value="1"/>
</dbReference>
<dbReference type="InterPro" id="IPR019734">
    <property type="entry name" value="TPR_rpt"/>
</dbReference>
<protein>
    <submittedName>
        <fullName evidence="3">Tetratricopeptide TPR_2 repeat protein</fullName>
    </submittedName>
</protein>
<dbReference type="EMBL" id="CP000774">
    <property type="protein sequence ID" value="ABS61698.1"/>
    <property type="molecule type" value="Genomic_DNA"/>
</dbReference>
<dbReference type="KEGG" id="pla:Plav_0075"/>
<dbReference type="HOGENOM" id="CLU_1169782_0_0_5"/>
<feature type="repeat" description="TPR" evidence="1">
    <location>
        <begin position="110"/>
        <end position="143"/>
    </location>
</feature>
<dbReference type="OrthoDB" id="8445347at2"/>
<gene>
    <name evidence="3" type="ordered locus">Plav_0075</name>
</gene>
<dbReference type="eggNOG" id="COG0457">
    <property type="taxonomic scope" value="Bacteria"/>
</dbReference>
<organism evidence="3 4">
    <name type="scientific">Parvibaculum lavamentivorans (strain DS-1 / DSM 13023 / NCIMB 13966)</name>
    <dbReference type="NCBI Taxonomy" id="402881"/>
    <lineage>
        <taxon>Bacteria</taxon>
        <taxon>Pseudomonadati</taxon>
        <taxon>Pseudomonadota</taxon>
        <taxon>Alphaproteobacteria</taxon>
        <taxon>Hyphomicrobiales</taxon>
        <taxon>Parvibaculaceae</taxon>
        <taxon>Parvibaculum</taxon>
    </lineage>
</organism>
<dbReference type="RefSeq" id="WP_011994989.1">
    <property type="nucleotide sequence ID" value="NC_009719.1"/>
</dbReference>
<sequence length="237" mass="25399">MKRISALSLCLALGACAEYGFDPMTAVSPKASEVQSLDSTSTSQLYLSVVNGLLSQGRYRAALAYLDQYAVKEKKTPYFQQLYGEALLGTEQYEQAGAAFATLRTTPLAPDGFNGLGRVKAAQGDWPGAAEEFARAVAARPSSAEFLNNLGYAQLSIGGSELQAAEFNLRQAQELDPASGSIRNNLLIALMMAGKDAEARRLLAGIPASRERAEVRDFAASWVRNHQPAGGEAREDM</sequence>
<accession>A7HP65</accession>
<dbReference type="PROSITE" id="PS51257">
    <property type="entry name" value="PROKAR_LIPOPROTEIN"/>
    <property type="match status" value="1"/>
</dbReference>
<evidence type="ECO:0000313" key="4">
    <source>
        <dbReference type="Proteomes" id="UP000006377"/>
    </source>
</evidence>
<evidence type="ECO:0000256" key="2">
    <source>
        <dbReference type="SAM" id="SignalP"/>
    </source>
</evidence>
<feature type="signal peptide" evidence="2">
    <location>
        <begin position="1"/>
        <end position="17"/>
    </location>
</feature>
<feature type="chain" id="PRO_5002710416" evidence="2">
    <location>
        <begin position="18"/>
        <end position="237"/>
    </location>
</feature>
<keyword evidence="1" id="KW-0802">TPR repeat</keyword>
<dbReference type="Pfam" id="PF13432">
    <property type="entry name" value="TPR_16"/>
    <property type="match status" value="2"/>
</dbReference>
<dbReference type="PROSITE" id="PS50005">
    <property type="entry name" value="TPR"/>
    <property type="match status" value="1"/>
</dbReference>
<keyword evidence="2" id="KW-0732">Signal</keyword>
<name>A7HP65_PARL1</name>
<keyword evidence="4" id="KW-1185">Reference proteome</keyword>
<dbReference type="AlphaFoldDB" id="A7HP65"/>
<dbReference type="InterPro" id="IPR011990">
    <property type="entry name" value="TPR-like_helical_dom_sf"/>
</dbReference>
<dbReference type="Gene3D" id="1.25.40.10">
    <property type="entry name" value="Tetratricopeptide repeat domain"/>
    <property type="match status" value="1"/>
</dbReference>